<protein>
    <submittedName>
        <fullName evidence="2">SGNH/GDSL hydrolase family protein</fullName>
    </submittedName>
</protein>
<dbReference type="InterPro" id="IPR036514">
    <property type="entry name" value="SGNH_hydro_sf"/>
</dbReference>
<evidence type="ECO:0000313" key="2">
    <source>
        <dbReference type="EMBL" id="MCF6138803.1"/>
    </source>
</evidence>
<feature type="compositionally biased region" description="Acidic residues" evidence="1">
    <location>
        <begin position="38"/>
        <end position="54"/>
    </location>
</feature>
<organism evidence="2 3">
    <name type="scientific">Pseudalkalibacillus berkeleyi</name>
    <dbReference type="NCBI Taxonomy" id="1069813"/>
    <lineage>
        <taxon>Bacteria</taxon>
        <taxon>Bacillati</taxon>
        <taxon>Bacillota</taxon>
        <taxon>Bacilli</taxon>
        <taxon>Bacillales</taxon>
        <taxon>Fictibacillaceae</taxon>
        <taxon>Pseudalkalibacillus</taxon>
    </lineage>
</organism>
<evidence type="ECO:0000313" key="3">
    <source>
        <dbReference type="Proteomes" id="UP001649381"/>
    </source>
</evidence>
<dbReference type="EMBL" id="JAKIJS010000001">
    <property type="protein sequence ID" value="MCF6138803.1"/>
    <property type="molecule type" value="Genomic_DNA"/>
</dbReference>
<dbReference type="CDD" id="cd00229">
    <property type="entry name" value="SGNH_hydrolase"/>
    <property type="match status" value="1"/>
</dbReference>
<comment type="caution">
    <text evidence="2">The sequence shown here is derived from an EMBL/GenBank/DDBJ whole genome shotgun (WGS) entry which is preliminary data.</text>
</comment>
<dbReference type="RefSeq" id="WP_236336872.1">
    <property type="nucleotide sequence ID" value="NZ_JAKIJS010000001.1"/>
</dbReference>
<reference evidence="2 3" key="1">
    <citation type="submission" date="2022-01" db="EMBL/GenBank/DDBJ databases">
        <title>Alkalihalobacillus sp. EGI L200015, a novel bacterium isolated from a salt lake sediment.</title>
        <authorList>
            <person name="Gao L."/>
            <person name="Fang B.-Z."/>
            <person name="Li W.-J."/>
        </authorList>
    </citation>
    <scope>NUCLEOTIDE SEQUENCE [LARGE SCALE GENOMIC DNA]</scope>
    <source>
        <strain evidence="2 3">KCTC 12718</strain>
    </source>
</reference>
<evidence type="ECO:0000256" key="1">
    <source>
        <dbReference type="SAM" id="MobiDB-lite"/>
    </source>
</evidence>
<proteinExistence type="predicted"/>
<feature type="region of interest" description="Disordered" evidence="1">
    <location>
        <begin position="38"/>
        <end position="58"/>
    </location>
</feature>
<keyword evidence="2" id="KW-0378">Hydrolase</keyword>
<keyword evidence="3" id="KW-1185">Reference proteome</keyword>
<dbReference type="GO" id="GO:0016787">
    <property type="term" value="F:hydrolase activity"/>
    <property type="evidence" value="ECO:0007669"/>
    <property type="project" value="UniProtKB-KW"/>
</dbReference>
<dbReference type="Proteomes" id="UP001649381">
    <property type="component" value="Unassembled WGS sequence"/>
</dbReference>
<dbReference type="SUPFAM" id="SSF52266">
    <property type="entry name" value="SGNH hydrolase"/>
    <property type="match status" value="1"/>
</dbReference>
<name>A0ABS9H4T9_9BACL</name>
<sequence length="267" mass="30442">MKKFLYITTILLSISVIVFGHLHWKSKISTASVSANDDITEDSDANVNESEVEETESKRNLETLTQNLPKEAASIIIDSFNKGEQLDLAFIGSEAQTKGSTPWPELVEEGLKEAYGPELFTVHNYNFGDEFSIRAIRTDDMDSIINDQPDIVILEPFLLNDNGEVNINHTIDSIRIIKRRMVEENEEVIFMVQPPHPIHEPGLYATQINALKEYAEETDTTYLNHWDNWPDVTDEEIKQYILEDISGPNDEGNKLWAEYIVNYFTGS</sequence>
<dbReference type="Gene3D" id="3.40.50.1110">
    <property type="entry name" value="SGNH hydrolase"/>
    <property type="match status" value="1"/>
</dbReference>
<gene>
    <name evidence="2" type="ORF">L2716_13785</name>
</gene>
<accession>A0ABS9H4T9</accession>